<feature type="active site" description="Nucleophile; Schiff-base intermediate with DNA; for 5'-dRP lyase activity" evidence="17">
    <location>
        <position position="533"/>
    </location>
</feature>
<organism evidence="20 21">
    <name type="scientific">Westerdykella ornata</name>
    <dbReference type="NCBI Taxonomy" id="318751"/>
    <lineage>
        <taxon>Eukaryota</taxon>
        <taxon>Fungi</taxon>
        <taxon>Dikarya</taxon>
        <taxon>Ascomycota</taxon>
        <taxon>Pezizomycotina</taxon>
        <taxon>Dothideomycetes</taxon>
        <taxon>Pleosporomycetidae</taxon>
        <taxon>Pleosporales</taxon>
        <taxon>Sporormiaceae</taxon>
        <taxon>Westerdykella</taxon>
    </lineage>
</organism>
<dbReference type="InterPro" id="IPR037160">
    <property type="entry name" value="DNA_Pol_thumb_sf"/>
</dbReference>
<dbReference type="GO" id="GO:0046872">
    <property type="term" value="F:metal ion binding"/>
    <property type="evidence" value="ECO:0007669"/>
    <property type="project" value="UniProtKB-KW"/>
</dbReference>
<dbReference type="InterPro" id="IPR002008">
    <property type="entry name" value="DNA_pol_X_beta-like"/>
</dbReference>
<dbReference type="InterPro" id="IPR043519">
    <property type="entry name" value="NT_sf"/>
</dbReference>
<dbReference type="InterPro" id="IPR002054">
    <property type="entry name" value="DNA-dir_DNA_pol_X"/>
</dbReference>
<evidence type="ECO:0000256" key="13">
    <source>
        <dbReference type="ARBA" id="ARBA00023204"/>
    </source>
</evidence>
<dbReference type="GO" id="GO:0003887">
    <property type="term" value="F:DNA-directed DNA polymerase activity"/>
    <property type="evidence" value="ECO:0007669"/>
    <property type="project" value="UniProtKB-KW"/>
</dbReference>
<dbReference type="InterPro" id="IPR022312">
    <property type="entry name" value="DNA_pol_X"/>
</dbReference>
<comment type="subcellular location">
    <subcellularLocation>
        <location evidence="2">Nucleus</location>
    </subcellularLocation>
</comment>
<dbReference type="InterPro" id="IPR036420">
    <property type="entry name" value="BRCT_dom_sf"/>
</dbReference>
<dbReference type="FunFam" id="3.30.210.10:FF:000001">
    <property type="entry name" value="DNA polymerase lambda"/>
    <property type="match status" value="1"/>
</dbReference>
<dbReference type="OrthoDB" id="205514at2759"/>
<evidence type="ECO:0000256" key="5">
    <source>
        <dbReference type="ARBA" id="ARBA00016513"/>
    </source>
</evidence>
<dbReference type="PRINTS" id="PR00869">
    <property type="entry name" value="DNAPOLX"/>
</dbReference>
<dbReference type="PANTHER" id="PTHR11276:SF28">
    <property type="entry name" value="DNA POLYMERASE LAMBDA"/>
    <property type="match status" value="1"/>
</dbReference>
<evidence type="ECO:0000256" key="18">
    <source>
        <dbReference type="SAM" id="MobiDB-lite"/>
    </source>
</evidence>
<sequence>MSNKELEEKIAYYKDQELLDISDDEIGFPDPPVVAVERALADSMKMPPPPSLVHQKTSYSFLGLTPKAQQAEYAAWRQRAAAQDSTPNLTRAATAPEVQVTRSFPSVKPGDKRPLEQQTGDRKKLKRNASSLSDLRTITDHPSVEPFYKRFGVVPRELKGGKNVKPAENIRLEPEHKQLLRGKIVYFYPNNDISSARRQRIHKVIQLGAAWVTTWREDITHIIVDESSTPYTYSQVLRNINKAGLPRKVVLVKFEPYIPQCIQFGTLLDPTASRFQVAGAPKPIPPKQSVTVPEPLVPSGPSEPIVSDSSQISLKIKKSRRELAAQSSQRTESVTVEDSFPPPLPPSSDGPASAAVERVEDSFVSSAAVPMSPHDTPDHTDALNKAIDQIKAVAHLPLDEEDESETALSRTSSIDEQVLASDTEDEGRQPLPKKAKKFTEAVRSDGAKRKGFNQLAFQCMDPRATNAKTRANPNARTVQILEEMCKYYDQMGDNWRTLAYRRAMGVLRKQPVKICTKEQAEALPFIGTRLAEKIEEIVLTDRLRKLDSTREDPTDQILRLFMGIYGVGLSQAHRWIQAGHRTLDDLKSKVKLTENQKVGIEHYEDFAQRIPRAEVEAHGAYVRNALQKLDPGFEVIIGGSYRRGAKDSGDIDLIITKRGAPLCVLQTIIFDRLIPKLTGAGFLKASLATSHRYGGESTKWHGASCLPSSTVWRRLDMLLVPEEEMGAALIYFTGNDIFNRSIRLLASKKGMRLNQRGLYKDLARGRNREKLTEGTLVEGRSEKRIFEILGVPWRPPTERIC</sequence>
<evidence type="ECO:0000256" key="16">
    <source>
        <dbReference type="ARBA" id="ARBA00049244"/>
    </source>
</evidence>
<dbReference type="Proteomes" id="UP000800097">
    <property type="component" value="Unassembled WGS sequence"/>
</dbReference>
<evidence type="ECO:0000256" key="2">
    <source>
        <dbReference type="ARBA" id="ARBA00004123"/>
    </source>
</evidence>
<evidence type="ECO:0000256" key="15">
    <source>
        <dbReference type="ARBA" id="ARBA00023242"/>
    </source>
</evidence>
<dbReference type="FunFam" id="1.10.150.20:FF:000010">
    <property type="entry name" value="DNA polymerase lambda"/>
    <property type="match status" value="1"/>
</dbReference>
<dbReference type="PANTHER" id="PTHR11276">
    <property type="entry name" value="DNA POLYMERASE TYPE-X FAMILY MEMBER"/>
    <property type="match status" value="1"/>
</dbReference>
<keyword evidence="6" id="KW-0237">DNA synthesis</keyword>
<feature type="region of interest" description="Disordered" evidence="18">
    <location>
        <begin position="397"/>
        <end position="438"/>
    </location>
</feature>
<comment type="similarity">
    <text evidence="3">Belongs to the DNA polymerase type-X family.</text>
</comment>
<evidence type="ECO:0000256" key="6">
    <source>
        <dbReference type="ARBA" id="ARBA00022634"/>
    </source>
</evidence>
<protein>
    <recommendedName>
        <fullName evidence="5">DNA polymerase lambda</fullName>
        <ecNumber evidence="4">2.7.7.7</ecNumber>
    </recommendedName>
</protein>
<dbReference type="Gene3D" id="1.10.150.110">
    <property type="entry name" value="DNA polymerase beta, N-terminal domain-like"/>
    <property type="match status" value="1"/>
</dbReference>
<keyword evidence="11" id="KW-0227">DNA damage</keyword>
<dbReference type="PROSITE" id="PS50172">
    <property type="entry name" value="BRCT"/>
    <property type="match status" value="1"/>
</dbReference>
<dbReference type="InterPro" id="IPR028207">
    <property type="entry name" value="DNA_pol_B_palm_palm"/>
</dbReference>
<evidence type="ECO:0000259" key="19">
    <source>
        <dbReference type="PROSITE" id="PS50172"/>
    </source>
</evidence>
<keyword evidence="14" id="KW-0456">Lyase</keyword>
<evidence type="ECO:0000256" key="1">
    <source>
        <dbReference type="ARBA" id="ARBA00001936"/>
    </source>
</evidence>
<evidence type="ECO:0000256" key="3">
    <source>
        <dbReference type="ARBA" id="ARBA00008323"/>
    </source>
</evidence>
<proteinExistence type="inferred from homology"/>
<keyword evidence="12" id="KW-0239">DNA-directed DNA polymerase</keyword>
<dbReference type="GeneID" id="54549947"/>
<feature type="compositionally biased region" description="Polar residues" evidence="18">
    <location>
        <begin position="325"/>
        <end position="336"/>
    </location>
</feature>
<keyword evidence="7" id="KW-0808">Transferase</keyword>
<evidence type="ECO:0000256" key="9">
    <source>
        <dbReference type="ARBA" id="ARBA00022705"/>
    </source>
</evidence>
<dbReference type="SUPFAM" id="SSF52113">
    <property type="entry name" value="BRCT domain"/>
    <property type="match status" value="1"/>
</dbReference>
<dbReference type="Gene3D" id="3.30.460.10">
    <property type="entry name" value="Beta Polymerase, domain 2"/>
    <property type="match status" value="1"/>
</dbReference>
<dbReference type="GO" id="GO:0006303">
    <property type="term" value="P:double-strand break repair via nonhomologous end joining"/>
    <property type="evidence" value="ECO:0007669"/>
    <property type="project" value="TreeGrafter"/>
</dbReference>
<dbReference type="CDD" id="cd00141">
    <property type="entry name" value="NT_POLXc"/>
    <property type="match status" value="1"/>
</dbReference>
<evidence type="ECO:0000256" key="4">
    <source>
        <dbReference type="ARBA" id="ARBA00012417"/>
    </source>
</evidence>
<dbReference type="GO" id="GO:0016829">
    <property type="term" value="F:lyase activity"/>
    <property type="evidence" value="ECO:0007669"/>
    <property type="project" value="UniProtKB-KW"/>
</dbReference>
<dbReference type="GO" id="GO:0003677">
    <property type="term" value="F:DNA binding"/>
    <property type="evidence" value="ECO:0007669"/>
    <property type="project" value="InterPro"/>
</dbReference>
<dbReference type="PRINTS" id="PR00870">
    <property type="entry name" value="DNAPOLXBETA"/>
</dbReference>
<evidence type="ECO:0000313" key="21">
    <source>
        <dbReference type="Proteomes" id="UP000800097"/>
    </source>
</evidence>
<dbReference type="CDD" id="cd00027">
    <property type="entry name" value="BRCT"/>
    <property type="match status" value="1"/>
</dbReference>
<dbReference type="Gene3D" id="3.30.210.10">
    <property type="entry name" value="DNA polymerase, thumb domain"/>
    <property type="match status" value="1"/>
</dbReference>
<dbReference type="InterPro" id="IPR029398">
    <property type="entry name" value="PolB_thumb"/>
</dbReference>
<evidence type="ECO:0000256" key="12">
    <source>
        <dbReference type="ARBA" id="ARBA00022932"/>
    </source>
</evidence>
<dbReference type="Pfam" id="PF14791">
    <property type="entry name" value="DNA_pol_B_thumb"/>
    <property type="match status" value="1"/>
</dbReference>
<dbReference type="InterPro" id="IPR027421">
    <property type="entry name" value="DNA_pol_lamdba_lyase_dom_sf"/>
</dbReference>
<feature type="domain" description="BRCT" evidence="19">
    <location>
        <begin position="175"/>
        <end position="275"/>
    </location>
</feature>
<dbReference type="SUPFAM" id="SSF81301">
    <property type="entry name" value="Nucleotidyltransferase"/>
    <property type="match status" value="1"/>
</dbReference>
<feature type="region of interest" description="Disordered" evidence="18">
    <location>
        <begin position="279"/>
        <end position="381"/>
    </location>
</feature>
<dbReference type="SUPFAM" id="SSF47802">
    <property type="entry name" value="DNA polymerase beta, N-terminal domain-like"/>
    <property type="match status" value="1"/>
</dbReference>
<keyword evidence="21" id="KW-1185">Reference proteome</keyword>
<feature type="compositionally biased region" description="Basic and acidic residues" evidence="18">
    <location>
        <begin position="109"/>
        <end position="122"/>
    </location>
</feature>
<evidence type="ECO:0000256" key="11">
    <source>
        <dbReference type="ARBA" id="ARBA00022763"/>
    </source>
</evidence>
<dbReference type="Gene3D" id="1.10.150.20">
    <property type="entry name" value="5' to 3' exonuclease, C-terminal subdomain"/>
    <property type="match status" value="1"/>
</dbReference>
<evidence type="ECO:0000256" key="7">
    <source>
        <dbReference type="ARBA" id="ARBA00022679"/>
    </source>
</evidence>
<keyword evidence="9" id="KW-0235">DNA replication</keyword>
<dbReference type="RefSeq" id="XP_033657174.1">
    <property type="nucleotide sequence ID" value="XM_033796772.1"/>
</dbReference>
<reference evidence="20" key="1">
    <citation type="journal article" date="2020" name="Stud. Mycol.">
        <title>101 Dothideomycetes genomes: a test case for predicting lifestyles and emergence of pathogens.</title>
        <authorList>
            <person name="Haridas S."/>
            <person name="Albert R."/>
            <person name="Binder M."/>
            <person name="Bloem J."/>
            <person name="Labutti K."/>
            <person name="Salamov A."/>
            <person name="Andreopoulos B."/>
            <person name="Baker S."/>
            <person name="Barry K."/>
            <person name="Bills G."/>
            <person name="Bluhm B."/>
            <person name="Cannon C."/>
            <person name="Castanera R."/>
            <person name="Culley D."/>
            <person name="Daum C."/>
            <person name="Ezra D."/>
            <person name="Gonzalez J."/>
            <person name="Henrissat B."/>
            <person name="Kuo A."/>
            <person name="Liang C."/>
            <person name="Lipzen A."/>
            <person name="Lutzoni F."/>
            <person name="Magnuson J."/>
            <person name="Mondo S."/>
            <person name="Nolan M."/>
            <person name="Ohm R."/>
            <person name="Pangilinan J."/>
            <person name="Park H.-J."/>
            <person name="Ramirez L."/>
            <person name="Alfaro M."/>
            <person name="Sun H."/>
            <person name="Tritt A."/>
            <person name="Yoshinaga Y."/>
            <person name="Zwiers L.-H."/>
            <person name="Turgeon B."/>
            <person name="Goodwin S."/>
            <person name="Spatafora J."/>
            <person name="Crous P."/>
            <person name="Grigoriev I."/>
        </authorList>
    </citation>
    <scope>NUCLEOTIDE SEQUENCE</scope>
    <source>
        <strain evidence="20">CBS 379.55</strain>
    </source>
</reference>
<keyword evidence="8" id="KW-0548">Nucleotidyltransferase</keyword>
<keyword evidence="10" id="KW-0479">Metal-binding</keyword>
<evidence type="ECO:0000313" key="20">
    <source>
        <dbReference type="EMBL" id="KAF2279635.1"/>
    </source>
</evidence>
<dbReference type="SMART" id="SM00483">
    <property type="entry name" value="POLXc"/>
    <property type="match status" value="1"/>
</dbReference>
<feature type="region of interest" description="Disordered" evidence="18">
    <location>
        <begin position="83"/>
        <end position="134"/>
    </location>
</feature>
<evidence type="ECO:0000256" key="17">
    <source>
        <dbReference type="PIRSR" id="PIRSR622312-50"/>
    </source>
</evidence>
<dbReference type="InterPro" id="IPR018944">
    <property type="entry name" value="DNA_pol_lambd_fingers_domain"/>
</dbReference>
<comment type="cofactor">
    <cofactor evidence="1">
        <name>Mn(2+)</name>
        <dbReference type="ChEBI" id="CHEBI:29035"/>
    </cofactor>
</comment>
<accession>A0A6A6JTQ1</accession>
<feature type="compositionally biased region" description="Polar residues" evidence="18">
    <location>
        <begin position="406"/>
        <end position="415"/>
    </location>
</feature>
<dbReference type="EMBL" id="ML986486">
    <property type="protein sequence ID" value="KAF2279635.1"/>
    <property type="molecule type" value="Genomic_DNA"/>
</dbReference>
<dbReference type="Gene3D" id="3.40.50.10190">
    <property type="entry name" value="BRCT domain"/>
    <property type="match status" value="1"/>
</dbReference>
<evidence type="ECO:0000256" key="8">
    <source>
        <dbReference type="ARBA" id="ARBA00022695"/>
    </source>
</evidence>
<dbReference type="GO" id="GO:0005634">
    <property type="term" value="C:nucleus"/>
    <property type="evidence" value="ECO:0007669"/>
    <property type="project" value="UniProtKB-SubCell"/>
</dbReference>
<evidence type="ECO:0000256" key="10">
    <source>
        <dbReference type="ARBA" id="ARBA00022723"/>
    </source>
</evidence>
<keyword evidence="13" id="KW-0234">DNA repair</keyword>
<keyword evidence="15" id="KW-0539">Nucleus</keyword>
<dbReference type="InterPro" id="IPR010996">
    <property type="entry name" value="HHH_MUS81"/>
</dbReference>
<dbReference type="FunFam" id="1.10.150.110:FF:000005">
    <property type="entry name" value="DNA polymerase POL4"/>
    <property type="match status" value="1"/>
</dbReference>
<dbReference type="Pfam" id="PF14716">
    <property type="entry name" value="HHH_8"/>
    <property type="match status" value="1"/>
</dbReference>
<comment type="catalytic activity">
    <reaction evidence="16">
        <text>DNA(n) + a 2'-deoxyribonucleoside 5'-triphosphate = DNA(n+1) + diphosphate</text>
        <dbReference type="Rhea" id="RHEA:22508"/>
        <dbReference type="Rhea" id="RHEA-COMP:17339"/>
        <dbReference type="Rhea" id="RHEA-COMP:17340"/>
        <dbReference type="ChEBI" id="CHEBI:33019"/>
        <dbReference type="ChEBI" id="CHEBI:61560"/>
        <dbReference type="ChEBI" id="CHEBI:173112"/>
        <dbReference type="EC" id="2.7.7.7"/>
    </reaction>
</comment>
<gene>
    <name evidence="20" type="ORF">EI97DRAFT_412841</name>
</gene>
<dbReference type="InterPro" id="IPR001357">
    <property type="entry name" value="BRCT_dom"/>
</dbReference>
<name>A0A6A6JTQ1_WESOR</name>
<dbReference type="Pfam" id="PF14792">
    <property type="entry name" value="DNA_pol_B_palm"/>
    <property type="match status" value="1"/>
</dbReference>
<dbReference type="Pfam" id="PF10391">
    <property type="entry name" value="DNA_pol_lambd_f"/>
    <property type="match status" value="1"/>
</dbReference>
<dbReference type="AlphaFoldDB" id="A0A6A6JTQ1"/>
<evidence type="ECO:0000256" key="14">
    <source>
        <dbReference type="ARBA" id="ARBA00023239"/>
    </source>
</evidence>
<dbReference type="SUPFAM" id="SSF81585">
    <property type="entry name" value="PsbU/PolX domain-like"/>
    <property type="match status" value="1"/>
</dbReference>
<dbReference type="EC" id="2.7.7.7" evidence="4"/>